<keyword evidence="3" id="KW-1185">Reference proteome</keyword>
<organism evidence="2 3">
    <name type="scientific">Culex pipiens pipiens</name>
    <name type="common">Northern house mosquito</name>
    <dbReference type="NCBI Taxonomy" id="38569"/>
    <lineage>
        <taxon>Eukaryota</taxon>
        <taxon>Metazoa</taxon>
        <taxon>Ecdysozoa</taxon>
        <taxon>Arthropoda</taxon>
        <taxon>Hexapoda</taxon>
        <taxon>Insecta</taxon>
        <taxon>Pterygota</taxon>
        <taxon>Neoptera</taxon>
        <taxon>Endopterygota</taxon>
        <taxon>Diptera</taxon>
        <taxon>Nematocera</taxon>
        <taxon>Culicoidea</taxon>
        <taxon>Culicidae</taxon>
        <taxon>Culicinae</taxon>
        <taxon>Culicini</taxon>
        <taxon>Culex</taxon>
        <taxon>Culex</taxon>
    </lineage>
</organism>
<keyword evidence="1" id="KW-0812">Transmembrane</keyword>
<feature type="transmembrane region" description="Helical" evidence="1">
    <location>
        <begin position="90"/>
        <end position="107"/>
    </location>
</feature>
<sequence length="173" mass="19556">MAEKRSCSLLGCLFNPRLYGVIVGVLSLWAMIAAISASVYLLAKYDDIKDVPDSLKAYYRYATLDVILILISLIVVGIYLLGIYKANEHYLTPFIVLLVLDFLGYIASEVLARNSGHGGPDRWKKNLLEIFVFSCIFSIVSHLYRVFGRQRQLQEQRLAGYRSISSSQEHIAM</sequence>
<feature type="transmembrane region" description="Helical" evidence="1">
    <location>
        <begin position="127"/>
        <end position="147"/>
    </location>
</feature>
<accession>A0ABD1CN33</accession>
<feature type="transmembrane region" description="Helical" evidence="1">
    <location>
        <begin position="21"/>
        <end position="42"/>
    </location>
</feature>
<proteinExistence type="predicted"/>
<name>A0ABD1CN33_CULPP</name>
<evidence type="ECO:0000313" key="3">
    <source>
        <dbReference type="Proteomes" id="UP001562425"/>
    </source>
</evidence>
<evidence type="ECO:0000256" key="1">
    <source>
        <dbReference type="SAM" id="Phobius"/>
    </source>
</evidence>
<keyword evidence="1" id="KW-0472">Membrane</keyword>
<feature type="transmembrane region" description="Helical" evidence="1">
    <location>
        <begin position="62"/>
        <end position="83"/>
    </location>
</feature>
<comment type="caution">
    <text evidence="2">The sequence shown here is derived from an EMBL/GenBank/DDBJ whole genome shotgun (WGS) entry which is preliminary data.</text>
</comment>
<evidence type="ECO:0000313" key="2">
    <source>
        <dbReference type="EMBL" id="KAL1377349.1"/>
    </source>
</evidence>
<gene>
    <name evidence="2" type="ORF">pipiens_001544</name>
</gene>
<dbReference type="Proteomes" id="UP001562425">
    <property type="component" value="Unassembled WGS sequence"/>
</dbReference>
<evidence type="ECO:0008006" key="4">
    <source>
        <dbReference type="Google" id="ProtNLM"/>
    </source>
</evidence>
<reference evidence="2 3" key="1">
    <citation type="submission" date="2024-05" db="EMBL/GenBank/DDBJ databases">
        <title>Culex pipiens pipiens assembly and annotation.</title>
        <authorList>
            <person name="Alout H."/>
            <person name="Durand T."/>
        </authorList>
    </citation>
    <scope>NUCLEOTIDE SEQUENCE [LARGE SCALE GENOMIC DNA]</scope>
    <source>
        <strain evidence="2">HA-2024</strain>
        <tissue evidence="2">Whole body</tissue>
    </source>
</reference>
<keyword evidence="1" id="KW-1133">Transmembrane helix</keyword>
<protein>
    <recommendedName>
        <fullName evidence="4">MARVEL domain-containing protein</fullName>
    </recommendedName>
</protein>
<dbReference type="EMBL" id="JBEHCU010011036">
    <property type="protein sequence ID" value="KAL1377349.1"/>
    <property type="molecule type" value="Genomic_DNA"/>
</dbReference>
<dbReference type="AlphaFoldDB" id="A0ABD1CN33"/>